<dbReference type="PANTHER" id="PTHR45772:SF9">
    <property type="entry name" value="CONSERVED COMPONENT OF ABC TRANSPORTER FOR NATURAL AMINO ACIDS"/>
    <property type="match status" value="1"/>
</dbReference>
<evidence type="ECO:0000313" key="5">
    <source>
        <dbReference type="EMBL" id="AEI93732.1"/>
    </source>
</evidence>
<dbReference type="EMBL" id="CP002623">
    <property type="protein sequence ID" value="AEI93732.1"/>
    <property type="molecule type" value="Genomic_DNA"/>
</dbReference>
<dbReference type="HOGENOM" id="CLU_000604_1_2_5"/>
<dbReference type="InterPro" id="IPR003593">
    <property type="entry name" value="AAA+_ATPase"/>
</dbReference>
<dbReference type="Gene3D" id="3.40.50.300">
    <property type="entry name" value="P-loop containing nucleotide triphosphate hydrolases"/>
    <property type="match status" value="1"/>
</dbReference>
<dbReference type="Proteomes" id="UP000001353">
    <property type="component" value="Chromosome"/>
</dbReference>
<dbReference type="PROSITE" id="PS50893">
    <property type="entry name" value="ABC_TRANSPORTER_2"/>
    <property type="match status" value="1"/>
</dbReference>
<dbReference type="RefSeq" id="WP_013961665.1">
    <property type="nucleotide sequence ID" value="NC_015730.1"/>
</dbReference>
<dbReference type="Pfam" id="PF12399">
    <property type="entry name" value="BCA_ABC_TP_C"/>
    <property type="match status" value="1"/>
</dbReference>
<dbReference type="OrthoDB" id="9806149at2"/>
<keyword evidence="1" id="KW-0813">Transport</keyword>
<dbReference type="Pfam" id="PF00005">
    <property type="entry name" value="ABC_tran"/>
    <property type="match status" value="1"/>
</dbReference>
<protein>
    <submittedName>
        <fullName evidence="5">ABC transporter ATP-binding protein</fullName>
    </submittedName>
</protein>
<dbReference type="InterPro" id="IPR051120">
    <property type="entry name" value="ABC_AA/LPS_Transport"/>
</dbReference>
<gene>
    <name evidence="5" type="ordered locus">RLO149_c017400</name>
</gene>
<evidence type="ECO:0000313" key="6">
    <source>
        <dbReference type="Proteomes" id="UP000001353"/>
    </source>
</evidence>
<dbReference type="SUPFAM" id="SSF52540">
    <property type="entry name" value="P-loop containing nucleoside triphosphate hydrolases"/>
    <property type="match status" value="1"/>
</dbReference>
<dbReference type="GO" id="GO:0005886">
    <property type="term" value="C:plasma membrane"/>
    <property type="evidence" value="ECO:0007669"/>
    <property type="project" value="TreeGrafter"/>
</dbReference>
<dbReference type="STRING" id="391595.RLO149_c017400"/>
<dbReference type="InterPro" id="IPR027417">
    <property type="entry name" value="P-loop_NTPase"/>
</dbReference>
<dbReference type="AlphaFoldDB" id="F7ZHX2"/>
<keyword evidence="6" id="KW-1185">Reference proteome</keyword>
<organism evidence="5 6">
    <name type="scientific">Roseobacter litoralis (strain ATCC 49566 / DSM 6996 / JCM 21268 / NBRC 15278 / OCh 149)</name>
    <dbReference type="NCBI Taxonomy" id="391595"/>
    <lineage>
        <taxon>Bacteria</taxon>
        <taxon>Pseudomonadati</taxon>
        <taxon>Pseudomonadota</taxon>
        <taxon>Alphaproteobacteria</taxon>
        <taxon>Rhodobacterales</taxon>
        <taxon>Roseobacteraceae</taxon>
        <taxon>Roseobacter</taxon>
    </lineage>
</organism>
<accession>F7ZHX2</accession>
<name>F7ZHX2_ROSLO</name>
<sequence>MTAPVLKVDTLCKSFGGVHAIRDLSFEVREAEILGLIGPNGSGKSTTVNSLAGIFAITSGKIVLGDVQIDALPEYARVAQGLARTFQTASTFGEFTVREQIMLGSNVTRTSHPLSSVFGIGRNPVEDSALEKRVAHILDITGLKEVEQKRVGTISSAQQRFLMIATALASGPKVLLLDEPAAGLVSHERKTLSDLIKSIRALGVSVLVIEHHMALIMDVSDRIVVLNFGQKIAEGTPEEIRNNPVVIDAYLGEAA</sequence>
<keyword evidence="2" id="KW-0547">Nucleotide-binding</keyword>
<evidence type="ECO:0000256" key="2">
    <source>
        <dbReference type="ARBA" id="ARBA00022741"/>
    </source>
</evidence>
<dbReference type="InterPro" id="IPR032823">
    <property type="entry name" value="BCA_ABC_TP_C"/>
</dbReference>
<keyword evidence="3 5" id="KW-0067">ATP-binding</keyword>
<dbReference type="CDD" id="cd03219">
    <property type="entry name" value="ABC_Mj1267_LivG_branched"/>
    <property type="match status" value="1"/>
</dbReference>
<evidence type="ECO:0000259" key="4">
    <source>
        <dbReference type="PROSITE" id="PS50893"/>
    </source>
</evidence>
<dbReference type="KEGG" id="rli:RLO149_c017400"/>
<proteinExistence type="predicted"/>
<feature type="domain" description="ABC transporter" evidence="4">
    <location>
        <begin position="6"/>
        <end position="253"/>
    </location>
</feature>
<evidence type="ECO:0000256" key="1">
    <source>
        <dbReference type="ARBA" id="ARBA00022448"/>
    </source>
</evidence>
<dbReference type="InterPro" id="IPR003439">
    <property type="entry name" value="ABC_transporter-like_ATP-bd"/>
</dbReference>
<evidence type="ECO:0000256" key="3">
    <source>
        <dbReference type="ARBA" id="ARBA00022840"/>
    </source>
</evidence>
<dbReference type="SMART" id="SM00382">
    <property type="entry name" value="AAA"/>
    <property type="match status" value="1"/>
</dbReference>
<dbReference type="PANTHER" id="PTHR45772">
    <property type="entry name" value="CONSERVED COMPONENT OF ABC TRANSPORTER FOR NATURAL AMINO ACIDS-RELATED"/>
    <property type="match status" value="1"/>
</dbReference>
<dbReference type="eggNOG" id="COG0411">
    <property type="taxonomic scope" value="Bacteria"/>
</dbReference>
<reference evidence="5 6" key="1">
    <citation type="journal article" date="2011" name="BMC Genomics">
        <title>Comparative genome analysis and genome-guided physiological analysis of Roseobacter litoralis.</title>
        <authorList>
            <person name="Kalhoefer D."/>
            <person name="Thole S."/>
            <person name="Voget S."/>
            <person name="Lehmann R."/>
            <person name="Liesegang H."/>
            <person name="Wollher A."/>
            <person name="Daniel R."/>
            <person name="Simon M."/>
            <person name="Brinkhoff T."/>
        </authorList>
    </citation>
    <scope>NUCLEOTIDE SEQUENCE [LARGE SCALE GENOMIC DNA]</scope>
    <source>
        <strain evidence="6">ATCC 49566 / DSM 6996 / JCM 21268 / NBRC 15278 / OCh 149</strain>
    </source>
</reference>
<dbReference type="GO" id="GO:0016887">
    <property type="term" value="F:ATP hydrolysis activity"/>
    <property type="evidence" value="ECO:0007669"/>
    <property type="project" value="InterPro"/>
</dbReference>
<dbReference type="GO" id="GO:0005524">
    <property type="term" value="F:ATP binding"/>
    <property type="evidence" value="ECO:0007669"/>
    <property type="project" value="UniProtKB-KW"/>
</dbReference>